<name>S3CIV1_GLAL2</name>
<evidence type="ECO:0000313" key="3">
    <source>
        <dbReference type="EMBL" id="EPE25730.1"/>
    </source>
</evidence>
<keyword evidence="2" id="KW-0732">Signal</keyword>
<protein>
    <submittedName>
        <fullName evidence="3">Acid phosphatase phoa</fullName>
    </submittedName>
</protein>
<feature type="chain" id="PRO_5004507250" evidence="2">
    <location>
        <begin position="20"/>
        <end position="311"/>
    </location>
</feature>
<dbReference type="Pfam" id="PF04185">
    <property type="entry name" value="Phosphoesterase"/>
    <property type="match status" value="1"/>
</dbReference>
<gene>
    <name evidence="3" type="ORF">GLAREA_01642</name>
</gene>
<dbReference type="Proteomes" id="UP000016922">
    <property type="component" value="Unassembled WGS sequence"/>
</dbReference>
<dbReference type="InterPro" id="IPR017850">
    <property type="entry name" value="Alkaline_phosphatase_core_sf"/>
</dbReference>
<keyword evidence="1" id="KW-0378">Hydrolase</keyword>
<feature type="signal peptide" evidence="2">
    <location>
        <begin position="1"/>
        <end position="19"/>
    </location>
</feature>
<dbReference type="GeneID" id="19460700"/>
<dbReference type="OMA" id="ARKHNPW"/>
<reference evidence="3 4" key="1">
    <citation type="journal article" date="2013" name="BMC Genomics">
        <title>Genomics-driven discovery of the pneumocandin biosynthetic gene cluster in the fungus Glarea lozoyensis.</title>
        <authorList>
            <person name="Chen L."/>
            <person name="Yue Q."/>
            <person name="Zhang X."/>
            <person name="Xiang M."/>
            <person name="Wang C."/>
            <person name="Li S."/>
            <person name="Che Y."/>
            <person name="Ortiz-Lopez F.J."/>
            <person name="Bills G.F."/>
            <person name="Liu X."/>
            <person name="An Z."/>
        </authorList>
    </citation>
    <scope>NUCLEOTIDE SEQUENCE [LARGE SCALE GENOMIC DNA]</scope>
    <source>
        <strain evidence="4">ATCC 20868 / MF5171</strain>
    </source>
</reference>
<dbReference type="PANTHER" id="PTHR31956:SF8">
    <property type="entry name" value="ACID PHOSPHATASE PHOA (AFU_ORTHOLOGUE AFUA_1G03570)"/>
    <property type="match status" value="1"/>
</dbReference>
<dbReference type="Gene3D" id="3.40.720.10">
    <property type="entry name" value="Alkaline Phosphatase, subunit A"/>
    <property type="match status" value="1"/>
</dbReference>
<dbReference type="InterPro" id="IPR007312">
    <property type="entry name" value="Phosphoesterase"/>
</dbReference>
<dbReference type="EMBL" id="KE145371">
    <property type="protein sequence ID" value="EPE25730.1"/>
    <property type="molecule type" value="Genomic_DNA"/>
</dbReference>
<evidence type="ECO:0000256" key="2">
    <source>
        <dbReference type="SAM" id="SignalP"/>
    </source>
</evidence>
<dbReference type="PANTHER" id="PTHR31956">
    <property type="entry name" value="NON-SPECIFIC PHOSPHOLIPASE C4-RELATED"/>
    <property type="match status" value="1"/>
</dbReference>
<evidence type="ECO:0000313" key="4">
    <source>
        <dbReference type="Proteomes" id="UP000016922"/>
    </source>
</evidence>
<dbReference type="KEGG" id="glz:GLAREA_01642"/>
<dbReference type="eggNOG" id="ENOG502QSRP">
    <property type="taxonomic scope" value="Eukaryota"/>
</dbReference>
<dbReference type="GO" id="GO:0016788">
    <property type="term" value="F:hydrolase activity, acting on ester bonds"/>
    <property type="evidence" value="ECO:0007669"/>
    <property type="project" value="InterPro"/>
</dbReference>
<keyword evidence="4" id="KW-1185">Reference proteome</keyword>
<dbReference type="GO" id="GO:0009395">
    <property type="term" value="P:phospholipid catabolic process"/>
    <property type="evidence" value="ECO:0007669"/>
    <property type="project" value="TreeGrafter"/>
</dbReference>
<dbReference type="RefSeq" id="XP_008087049.1">
    <property type="nucleotide sequence ID" value="XM_008088858.1"/>
</dbReference>
<accession>S3CIV1</accession>
<dbReference type="OrthoDB" id="5135119at2759"/>
<dbReference type="HOGENOM" id="CLU_027977_0_0_1"/>
<dbReference type="AlphaFoldDB" id="S3CIV1"/>
<sequence length="311" mass="34640">MHLIALCAVASAIVVGVHGQTQYTATNAASVAAARATARTLSPTSYVKGKTFDRVVQIWLENTDFDMAQGDPSLQSIAKKGITLTNYESVTHPSQPNYIASVGGQTHWVIWDLFSRISKSTKTIVDLLDAKGVSWSEYQEDMPYSGFQGDFVNQQNGKNDYVRKHNPLISYDSVSSDLDRLAKIKNFTMFDRDLKANKLPQWMFITPNMTNDGHDSSITVAGAWAKGFIEPLLQNSNFMNNTLLILTFDEAENYFARNRVMTVLLGDAIPASLQGTTNDTEYNHYSILKTVENNWNLGDLGENDKKATAFW</sequence>
<evidence type="ECO:0000256" key="1">
    <source>
        <dbReference type="ARBA" id="ARBA00022801"/>
    </source>
</evidence>
<organism evidence="3 4">
    <name type="scientific">Glarea lozoyensis (strain ATCC 20868 / MF5171)</name>
    <dbReference type="NCBI Taxonomy" id="1116229"/>
    <lineage>
        <taxon>Eukaryota</taxon>
        <taxon>Fungi</taxon>
        <taxon>Dikarya</taxon>
        <taxon>Ascomycota</taxon>
        <taxon>Pezizomycotina</taxon>
        <taxon>Leotiomycetes</taxon>
        <taxon>Helotiales</taxon>
        <taxon>Helotiaceae</taxon>
        <taxon>Glarea</taxon>
    </lineage>
</organism>
<proteinExistence type="predicted"/>